<evidence type="ECO:0000256" key="3">
    <source>
        <dbReference type="ARBA" id="ARBA00022777"/>
    </source>
</evidence>
<protein>
    <submittedName>
        <fullName evidence="6">Adenylate kinase 9-like</fullName>
    </submittedName>
</protein>
<keyword evidence="4" id="KW-0175">Coiled coil</keyword>
<feature type="region of interest" description="Disordered" evidence="5">
    <location>
        <begin position="169"/>
        <end position="191"/>
    </location>
</feature>
<dbReference type="EMBL" id="JARO02000768">
    <property type="protein sequence ID" value="KPP77465.1"/>
    <property type="molecule type" value="Genomic_DNA"/>
</dbReference>
<dbReference type="InterPro" id="IPR027417">
    <property type="entry name" value="P-loop_NTPase"/>
</dbReference>
<dbReference type="InterPro" id="IPR000850">
    <property type="entry name" value="Adenylat/UMP-CMP_kin"/>
</dbReference>
<feature type="region of interest" description="Disordered" evidence="5">
    <location>
        <begin position="712"/>
        <end position="734"/>
    </location>
</feature>
<keyword evidence="1" id="KW-0808">Transferase</keyword>
<dbReference type="GO" id="GO:0005524">
    <property type="term" value="F:ATP binding"/>
    <property type="evidence" value="ECO:0007669"/>
    <property type="project" value="InterPro"/>
</dbReference>
<dbReference type="Pfam" id="PF00406">
    <property type="entry name" value="ADK"/>
    <property type="match status" value="1"/>
</dbReference>
<evidence type="ECO:0000256" key="1">
    <source>
        <dbReference type="ARBA" id="ARBA00022679"/>
    </source>
</evidence>
<dbReference type="GO" id="GO:0019205">
    <property type="term" value="F:nucleobase-containing compound kinase activity"/>
    <property type="evidence" value="ECO:0007669"/>
    <property type="project" value="InterPro"/>
</dbReference>
<feature type="compositionally biased region" description="Acidic residues" evidence="5">
    <location>
        <begin position="173"/>
        <end position="189"/>
    </location>
</feature>
<proteinExistence type="predicted"/>
<reference evidence="6 7" key="1">
    <citation type="submission" date="2015-08" db="EMBL/GenBank/DDBJ databases">
        <title>The genome of the Asian arowana (Scleropages formosus).</title>
        <authorList>
            <person name="Tan M.H."/>
            <person name="Gan H.M."/>
            <person name="Croft L.J."/>
            <person name="Austin C.M."/>
        </authorList>
    </citation>
    <scope>NUCLEOTIDE SEQUENCE [LARGE SCALE GENOMIC DNA]</scope>
    <source>
        <strain evidence="6">Aro1</strain>
    </source>
</reference>
<dbReference type="GO" id="GO:0006139">
    <property type="term" value="P:nucleobase-containing compound metabolic process"/>
    <property type="evidence" value="ECO:0007669"/>
    <property type="project" value="InterPro"/>
</dbReference>
<name>A0A0N8K2D9_SCLFO</name>
<dbReference type="PANTHER" id="PTHR23359">
    <property type="entry name" value="NUCLEOTIDE KINASE"/>
    <property type="match status" value="1"/>
</dbReference>
<evidence type="ECO:0000313" key="6">
    <source>
        <dbReference type="EMBL" id="KPP77465.1"/>
    </source>
</evidence>
<dbReference type="Gene3D" id="3.40.50.300">
    <property type="entry name" value="P-loop containing nucleotide triphosphate hydrolases"/>
    <property type="match status" value="4"/>
</dbReference>
<evidence type="ECO:0000256" key="5">
    <source>
        <dbReference type="SAM" id="MobiDB-lite"/>
    </source>
</evidence>
<accession>A0A0N8K2D9</accession>
<feature type="compositionally biased region" description="Acidic residues" evidence="5">
    <location>
        <begin position="712"/>
        <end position="730"/>
    </location>
</feature>
<evidence type="ECO:0000256" key="2">
    <source>
        <dbReference type="ARBA" id="ARBA00022741"/>
    </source>
</evidence>
<evidence type="ECO:0000256" key="4">
    <source>
        <dbReference type="SAM" id="Coils"/>
    </source>
</evidence>
<evidence type="ECO:0000313" key="7">
    <source>
        <dbReference type="Proteomes" id="UP000034805"/>
    </source>
</evidence>
<keyword evidence="2" id="KW-0547">Nucleotide-binding</keyword>
<comment type="caution">
    <text evidence="6">The sequence shown here is derived from an EMBL/GenBank/DDBJ whole genome shotgun (WGS) entry which is preliminary data.</text>
</comment>
<dbReference type="SUPFAM" id="SSF52540">
    <property type="entry name" value="P-loop containing nucleoside triphosphate hydrolases"/>
    <property type="match status" value="3"/>
</dbReference>
<gene>
    <name evidence="6" type="ORF">Z043_103114</name>
</gene>
<dbReference type="Proteomes" id="UP000034805">
    <property type="component" value="Unassembled WGS sequence"/>
</dbReference>
<organism evidence="6 7">
    <name type="scientific">Scleropages formosus</name>
    <name type="common">Asian bonytongue</name>
    <name type="synonym">Osteoglossum formosum</name>
    <dbReference type="NCBI Taxonomy" id="113540"/>
    <lineage>
        <taxon>Eukaryota</taxon>
        <taxon>Metazoa</taxon>
        <taxon>Chordata</taxon>
        <taxon>Craniata</taxon>
        <taxon>Vertebrata</taxon>
        <taxon>Euteleostomi</taxon>
        <taxon>Actinopterygii</taxon>
        <taxon>Neopterygii</taxon>
        <taxon>Teleostei</taxon>
        <taxon>Osteoglossocephala</taxon>
        <taxon>Osteoglossomorpha</taxon>
        <taxon>Osteoglossiformes</taxon>
        <taxon>Osteoglossidae</taxon>
        <taxon>Scleropages</taxon>
    </lineage>
</organism>
<keyword evidence="3 6" id="KW-0418">Kinase</keyword>
<feature type="coiled-coil region" evidence="4">
    <location>
        <begin position="1004"/>
        <end position="1068"/>
    </location>
</feature>
<sequence length="1741" mass="200596">MKEMSSAVDGGDPTTYPLVDNLIEDEAEKEFLLAKPTCFIVVGKPESLCLPGESLSILGVSLLMMRDTLNRGNSIPEETVIEMVLNKLKSPEVEHYGYVLSCLPSMDEDYLKIPEQIETIKNLKMAPDFIVNLKIPDTVLIQRLCSQRFYLGMEEVSWKEEWDVVKKEKAKGEEDEGKENNQAEEESDEKDLPRDVFARTVRLGENFPENVYRRIRLFKDTLLRPLEYLWRIEEDICSRNVWLSTFFPHQRTKSSINVISVCDICVLDLQDFMMSHDPLFQFELDGNKDPDELFLSLMSRLEPMAVRRAAVPVQLMQTEEEEPVEEMETEELLRTLSICKQVAPGFRWRRSRWACFCPVALREGKVVRGKLEFAVSFLDKIYVLCSQWALLKFTRNPRPYLLPPMPRRPCRVAVVGPPCSGKSTLCALIAKHYASVVVDTEALVRPALDQARAAMLEKIRAEVTPTAIAKVKASLGVEATGRADSTKPGIGQEGDAQEKQAYDAELDVTSLPLDLFVDVLEKHIREIQSTDIPGQLKTGWVLDNFPRNRSELVAIEDHDIMPDMLFCLRDNTEDVPMLESTHEHWNPASVILSCFPRRHTEESEEGSRSAPEEEVLLPEVWEKGYPDSPEMDAFRKNVKQFYQDWEKMPISKKASLIALNIGGKSPEDLLSEVLSLMERPFRYAAWELSDMDLYEEEEDVVAMADAITAEDVEEEEEDMEEQEQEAEEETSLPKRIMGDTKHFCPVVLKEKFVLLPCGDDHPVKYREKTYYLSSPEAKDAFLHAAEAHVSSTQLLRVRIGGRVVVRGSGKSTQGRWLADHLGIFHIQFRERLQELIIGKTQVKIPYGDEVESEDEMTFRTLESGEDGVPLESAVRTAHTLYLYPHELSSPRPLAEWQVLLTEEEEAIKSCLFDGEPLLPEVLDGIVPQWLICSMRHSPSPSSPSSPFRSTGFILEGFPQNLEDVQYLVDRLLFPDAAVILMVEEIDVVHRLLPSRLERWREKRKRRREQRKKEAEIRLKAWEEARVKRRAELLAEVTAELQERELEEDEDFEQALRDAEEEVEAMLQEELPPEDDDEEEDEETEAVAVERLEVEIGERFQTDDLNLQKITDTLMDHRVPRILVIARRLPRIVRYQLYNKLKHLIEYRESLFEKGQPLSFTMARRMLHLSFKYYSNFGMWDPVKLSEGEMMQPIQDPSNPSFPVLFHQFIYFFASKETRNKFLLNPIKYLKQPRPKPSLPIKVAIVGPAKSGRTTVAKKFASEYGIQRLSIGSAMRAVLTNQGHPELMAQMLKHLWQGLTVPDELAVKCLEVALMSLVCSTRGFVLDGFPVTKRQADLMESRGIIPFRIIELQVDMVESLKRGLLDKMMTPRPHLVPDSPDALSVRHSCYQREAEAVRQHFQERYQNWVSVDGHRNKWMVWNNVLQETLASVRHIQIYLERIRQGQAACIDRLCITPTELQARMGEFGLYCPVSLALRHELVDCSLSPSLELAAEFQGRYYKMASREFLEKFLATPEKYVSPGCPHRLPPPELLPQRLTALEVKARFPQQVEMKGHCPVTYLDGGQRYEALVHGNSEFAAEYRERIYIFENEEKLQKFLRLPEKYWDQKLPHKLPPIKEPVLLTSLPMLGYLEQGVATAVIRALTAVGCFKPKFPFLSAKRSALLYMAHHLKAFNPRKSDYVRSKYKKKLRHFEEDCELVSYLGSIMTQEYKEPRERPIDFEHKIHRFLALKHTRYNPEGVI</sequence>